<evidence type="ECO:0000256" key="2">
    <source>
        <dbReference type="ARBA" id="ARBA00022723"/>
    </source>
</evidence>
<keyword evidence="6" id="KW-0804">Transcription</keyword>
<dbReference type="InterPro" id="IPR036864">
    <property type="entry name" value="Zn2-C6_fun-type_DNA-bd_sf"/>
</dbReference>
<reference evidence="10 12" key="1">
    <citation type="journal article" date="2021" name="G3 (Bethesda)">
        <title>Genomic diversity, chromosomal rearrangements, and interspecies hybridization in the ogataea polymorpha species complex.</title>
        <authorList>
            <person name="Hanson S.J."/>
            <person name="Cinneide E.O."/>
            <person name="Salzberg L.I."/>
            <person name="Wolfe K.H."/>
            <person name="McGowan J."/>
            <person name="Fitzpatrick D.A."/>
            <person name="Matlin K."/>
        </authorList>
    </citation>
    <scope>NUCLEOTIDE SEQUENCE</scope>
    <source>
        <strain evidence="11">81-436-3</strain>
        <strain evidence="10">83-405-1</strain>
    </source>
</reference>
<keyword evidence="12" id="KW-1185">Reference proteome</keyword>
<dbReference type="EMBL" id="JAHLUN010000008">
    <property type="protein sequence ID" value="KAG7764648.1"/>
    <property type="molecule type" value="Genomic_DNA"/>
</dbReference>
<evidence type="ECO:0008006" key="14">
    <source>
        <dbReference type="Google" id="ProtNLM"/>
    </source>
</evidence>
<dbReference type="Gene3D" id="4.10.240.10">
    <property type="entry name" value="Zn(2)-C6 fungal-type DNA-binding domain"/>
    <property type="match status" value="1"/>
</dbReference>
<dbReference type="GO" id="GO:0005634">
    <property type="term" value="C:nucleus"/>
    <property type="evidence" value="ECO:0007669"/>
    <property type="project" value="UniProtKB-SubCell"/>
</dbReference>
<comment type="subcellular location">
    <subcellularLocation>
        <location evidence="1">Nucleus</location>
    </subcellularLocation>
</comment>
<evidence type="ECO:0000313" key="10">
    <source>
        <dbReference type="EMBL" id="KAG7727743.1"/>
    </source>
</evidence>
<comment type="caution">
    <text evidence="10">The sequence shown here is derived from an EMBL/GenBank/DDBJ whole genome shotgun (WGS) entry which is preliminary data.</text>
</comment>
<keyword evidence="4" id="KW-0805">Transcription regulation</keyword>
<sequence>MNTQTLRICTSCKVLRRKDCDGKTPSCLNCIKRKRECIYQTDSDKRRRKYHTDYTQYLEKKIQVLQEFLYKHDPQLQLGENSEESENRFLRRVDEEAKLTTLLNDMDDLSLDNSLEPDFQYEDFGPLVGVAGLNVYYIDPIFKAELLSLFQKHCSEITYAISLTLPTIETWDFSTDTYPSHQLLMLTVYGVACLYSKNPHASKISKLLINQAAQIAVYASKFNLDEYLLQGLLLLSCYEMGLGNDSMSYLYISMACSLTQHMGLHISYDEHSSAAKFAPRTTPFQSALLWSICTQDRIITSRIGVPSCIHFKRIISPVYEVQLSPRNPRYLEELCFCYTTRVWYIMDRFTDQICSIQGDLGDTQERGKLLKTAELAFQTLKNSLPPPFRAEEHSKSYHILMFQLNYEACVVLLHRLFVDDPLSSNKCVASATEITRLIRILLETGDIQRASYHFAFICYLAAMIHLVLYSEKLRPEHLLNLETCVTALDISGQRWKRGAQQLEMLREFSRSRGINVPILETLSSKWTEF</sequence>
<organism evidence="10 13">
    <name type="scientific">Ogataea haglerorum</name>
    <dbReference type="NCBI Taxonomy" id="1937702"/>
    <lineage>
        <taxon>Eukaryota</taxon>
        <taxon>Fungi</taxon>
        <taxon>Dikarya</taxon>
        <taxon>Ascomycota</taxon>
        <taxon>Saccharomycotina</taxon>
        <taxon>Pichiomycetes</taxon>
        <taxon>Pichiales</taxon>
        <taxon>Pichiaceae</taxon>
        <taxon>Ogataea</taxon>
    </lineage>
</organism>
<dbReference type="Proteomes" id="UP000697297">
    <property type="component" value="Unassembled WGS sequence"/>
</dbReference>
<dbReference type="GO" id="GO:0003677">
    <property type="term" value="F:DNA binding"/>
    <property type="evidence" value="ECO:0007669"/>
    <property type="project" value="UniProtKB-KW"/>
</dbReference>
<dbReference type="AlphaFoldDB" id="A0AAN6I0M4"/>
<evidence type="ECO:0000313" key="13">
    <source>
        <dbReference type="Proteomes" id="UP000738402"/>
    </source>
</evidence>
<evidence type="ECO:0000259" key="8">
    <source>
        <dbReference type="SMART" id="SM00066"/>
    </source>
</evidence>
<dbReference type="GO" id="GO:0006351">
    <property type="term" value="P:DNA-templated transcription"/>
    <property type="evidence" value="ECO:0007669"/>
    <property type="project" value="InterPro"/>
</dbReference>
<dbReference type="PANTHER" id="PTHR31313:SF81">
    <property type="entry name" value="TY1 ENHANCER ACTIVATOR"/>
    <property type="match status" value="1"/>
</dbReference>
<dbReference type="CDD" id="cd12148">
    <property type="entry name" value="fungal_TF_MHR"/>
    <property type="match status" value="1"/>
</dbReference>
<dbReference type="GO" id="GO:0008270">
    <property type="term" value="F:zinc ion binding"/>
    <property type="evidence" value="ECO:0007669"/>
    <property type="project" value="InterPro"/>
</dbReference>
<dbReference type="InterPro" id="IPR007219">
    <property type="entry name" value="XnlR_reg_dom"/>
</dbReference>
<evidence type="ECO:0000256" key="3">
    <source>
        <dbReference type="ARBA" id="ARBA00022833"/>
    </source>
</evidence>
<evidence type="ECO:0000313" key="12">
    <source>
        <dbReference type="Proteomes" id="UP000697297"/>
    </source>
</evidence>
<dbReference type="InterPro" id="IPR001138">
    <property type="entry name" value="Zn2Cys6_DnaBD"/>
</dbReference>
<evidence type="ECO:0000313" key="11">
    <source>
        <dbReference type="EMBL" id="KAG7764648.1"/>
    </source>
</evidence>
<dbReference type="Proteomes" id="UP000738402">
    <property type="component" value="Unassembled WGS sequence"/>
</dbReference>
<dbReference type="Pfam" id="PF04082">
    <property type="entry name" value="Fungal_trans"/>
    <property type="match status" value="1"/>
</dbReference>
<evidence type="ECO:0000256" key="7">
    <source>
        <dbReference type="ARBA" id="ARBA00023242"/>
    </source>
</evidence>
<dbReference type="InterPro" id="IPR051615">
    <property type="entry name" value="Transcr_Regulatory_Elem"/>
</dbReference>
<dbReference type="CDD" id="cd00067">
    <property type="entry name" value="GAL4"/>
    <property type="match status" value="1"/>
</dbReference>
<dbReference type="GO" id="GO:0000981">
    <property type="term" value="F:DNA-binding transcription factor activity, RNA polymerase II-specific"/>
    <property type="evidence" value="ECO:0007669"/>
    <property type="project" value="InterPro"/>
</dbReference>
<feature type="domain" description="Zn(2)-C6 fungal-type" evidence="8">
    <location>
        <begin position="3"/>
        <end position="48"/>
    </location>
</feature>
<dbReference type="SMART" id="SM00906">
    <property type="entry name" value="Fungal_trans"/>
    <property type="match status" value="1"/>
</dbReference>
<dbReference type="EMBL" id="JAHLUH010000006">
    <property type="protein sequence ID" value="KAG7727743.1"/>
    <property type="molecule type" value="Genomic_DNA"/>
</dbReference>
<name>A0AAN6I0M4_9ASCO</name>
<feature type="domain" description="Xylanolytic transcriptional activator regulatory" evidence="9">
    <location>
        <begin position="248"/>
        <end position="331"/>
    </location>
</feature>
<evidence type="ECO:0000259" key="9">
    <source>
        <dbReference type="SMART" id="SM00906"/>
    </source>
</evidence>
<keyword evidence="5" id="KW-0238">DNA-binding</keyword>
<evidence type="ECO:0000256" key="5">
    <source>
        <dbReference type="ARBA" id="ARBA00023125"/>
    </source>
</evidence>
<evidence type="ECO:0000256" key="6">
    <source>
        <dbReference type="ARBA" id="ARBA00023163"/>
    </source>
</evidence>
<dbReference type="SUPFAM" id="SSF57701">
    <property type="entry name" value="Zn2/Cys6 DNA-binding domain"/>
    <property type="match status" value="1"/>
</dbReference>
<evidence type="ECO:0000256" key="1">
    <source>
        <dbReference type="ARBA" id="ARBA00004123"/>
    </source>
</evidence>
<keyword evidence="3" id="KW-0862">Zinc</keyword>
<keyword evidence="7" id="KW-0539">Nucleus</keyword>
<proteinExistence type="predicted"/>
<accession>A0AAN6I0M4</accession>
<dbReference type="SMART" id="SM00066">
    <property type="entry name" value="GAL4"/>
    <property type="match status" value="1"/>
</dbReference>
<evidence type="ECO:0000256" key="4">
    <source>
        <dbReference type="ARBA" id="ARBA00023015"/>
    </source>
</evidence>
<gene>
    <name evidence="10" type="ORF">KL933_002677</name>
    <name evidence="11" type="ORF">KL946_003328</name>
</gene>
<keyword evidence="2" id="KW-0479">Metal-binding</keyword>
<protein>
    <recommendedName>
        <fullName evidence="14">Zn(2)-C6 fungal-type domain-containing protein</fullName>
    </recommendedName>
</protein>
<dbReference type="PANTHER" id="PTHR31313">
    <property type="entry name" value="TY1 ENHANCER ACTIVATOR"/>
    <property type="match status" value="1"/>
</dbReference>